<reference evidence="1 2" key="1">
    <citation type="journal article" date="2004" name="Proc. Natl. Acad. Sci. U.S.A.">
        <title>Structural flexibility in the Burkholderia mallei genome.</title>
        <authorList>
            <person name="Nierman W.C."/>
            <person name="DeShazer D."/>
            <person name="Kim H.S."/>
            <person name="Tettelin H."/>
            <person name="Nelson K.E."/>
            <person name="Feldblyum T."/>
            <person name="Ulrich R.L."/>
            <person name="Ronning C.M."/>
            <person name="Brinkac L.M."/>
            <person name="Daugherty S.C."/>
            <person name="Davidsen T.D."/>
            <person name="Deboy R.T."/>
            <person name="Dimitrov G."/>
            <person name="Dodson R.J."/>
            <person name="Durkin A.S."/>
            <person name="Gwinn M.L."/>
            <person name="Haft D.H."/>
            <person name="Khouri H."/>
            <person name="Kolonay J.F."/>
            <person name="Madupu R."/>
            <person name="Mohammoud Y."/>
            <person name="Nelson W.C."/>
            <person name="Radune D."/>
            <person name="Romero C.M."/>
            <person name="Sarria S."/>
            <person name="Selengut J."/>
            <person name="Shamblin C."/>
            <person name="Sullivan S.A."/>
            <person name="White O."/>
            <person name="Yu Y."/>
            <person name="Zafar N."/>
            <person name="Zhou L."/>
            <person name="Fraser C.M."/>
        </authorList>
    </citation>
    <scope>NUCLEOTIDE SEQUENCE [LARGE SCALE GENOMIC DNA]</scope>
    <source>
        <strain evidence="1 2">ATCC 23344</strain>
    </source>
</reference>
<accession>A0A0H2WHA5</accession>
<gene>
    <name evidence="1" type="ordered locus">BMA3318</name>
</gene>
<dbReference type="KEGG" id="bma:BMA3318"/>
<protein>
    <submittedName>
        <fullName evidence="1">Uncharacterized protein</fullName>
    </submittedName>
</protein>
<dbReference type="Proteomes" id="UP000006693">
    <property type="component" value="Chromosome 1"/>
</dbReference>
<dbReference type="EMBL" id="CP000010">
    <property type="protein sequence ID" value="AAU48572.1"/>
    <property type="molecule type" value="Genomic_DNA"/>
</dbReference>
<evidence type="ECO:0000313" key="2">
    <source>
        <dbReference type="Proteomes" id="UP000006693"/>
    </source>
</evidence>
<sequence>MATRPARLRFSIRRIGFAPPPGRAFISRPCCFECRFEPTAAPPDGFPLPTIGALSSLDPPRRISRLTFSLRFACRLPRVRRRGSPRRIISSWPPRHPCVPLMR</sequence>
<dbReference type="AlphaFoldDB" id="A0A0H2WHA5"/>
<proteinExistence type="predicted"/>
<organism evidence="1 2">
    <name type="scientific">Burkholderia mallei (strain ATCC 23344)</name>
    <dbReference type="NCBI Taxonomy" id="243160"/>
    <lineage>
        <taxon>Bacteria</taxon>
        <taxon>Pseudomonadati</taxon>
        <taxon>Pseudomonadota</taxon>
        <taxon>Betaproteobacteria</taxon>
        <taxon>Burkholderiales</taxon>
        <taxon>Burkholderiaceae</taxon>
        <taxon>Burkholderia</taxon>
        <taxon>pseudomallei group</taxon>
    </lineage>
</organism>
<dbReference type="HOGENOM" id="CLU_2258443_0_0_4"/>
<keyword evidence="2" id="KW-1185">Reference proteome</keyword>
<name>A0A0H2WHA5_BURMA</name>
<evidence type="ECO:0000313" key="1">
    <source>
        <dbReference type="EMBL" id="AAU48572.1"/>
    </source>
</evidence>